<organism evidence="2">
    <name type="scientific">Anthurium amnicola</name>
    <dbReference type="NCBI Taxonomy" id="1678845"/>
    <lineage>
        <taxon>Eukaryota</taxon>
        <taxon>Viridiplantae</taxon>
        <taxon>Streptophyta</taxon>
        <taxon>Embryophyta</taxon>
        <taxon>Tracheophyta</taxon>
        <taxon>Spermatophyta</taxon>
        <taxon>Magnoliopsida</taxon>
        <taxon>Liliopsida</taxon>
        <taxon>Araceae</taxon>
        <taxon>Pothoideae</taxon>
        <taxon>Potheae</taxon>
        <taxon>Anthurium</taxon>
    </lineage>
</organism>
<evidence type="ECO:0000313" key="2">
    <source>
        <dbReference type="EMBL" id="JAT58859.1"/>
    </source>
</evidence>
<dbReference type="AlphaFoldDB" id="A0A1D1YW88"/>
<feature type="non-terminal residue" evidence="2">
    <location>
        <position position="1"/>
    </location>
</feature>
<accession>A0A1D1YW88</accession>
<proteinExistence type="predicted"/>
<dbReference type="EMBL" id="GDJX01009077">
    <property type="protein sequence ID" value="JAT58859.1"/>
    <property type="molecule type" value="Transcribed_RNA"/>
</dbReference>
<feature type="non-terminal residue" evidence="2">
    <location>
        <position position="121"/>
    </location>
</feature>
<feature type="region of interest" description="Disordered" evidence="1">
    <location>
        <begin position="60"/>
        <end position="121"/>
    </location>
</feature>
<evidence type="ECO:0000256" key="1">
    <source>
        <dbReference type="SAM" id="MobiDB-lite"/>
    </source>
</evidence>
<gene>
    <name evidence="2" type="primary">Drosha_1</name>
    <name evidence="2" type="ORF">g.5732</name>
</gene>
<protein>
    <submittedName>
        <fullName evidence="2">Ribonuclease 3</fullName>
    </submittedName>
</protein>
<feature type="compositionally biased region" description="Basic residues" evidence="1">
    <location>
        <begin position="92"/>
        <end position="105"/>
    </location>
</feature>
<reference evidence="2" key="1">
    <citation type="submission" date="2015-07" db="EMBL/GenBank/DDBJ databases">
        <title>Transcriptome Assembly of Anthurium amnicola.</title>
        <authorList>
            <person name="Suzuki J."/>
        </authorList>
    </citation>
    <scope>NUCLEOTIDE SEQUENCE</scope>
</reference>
<name>A0A1D1YW88_9ARAE</name>
<sequence>TFPLALLVTAGVSSTDGASTLPDRAGVSQTASASVEVSWESSCLARFRGCLAGSFRFLPVKGRRSSSPPLPPLPAGAPPDAITAKGEEERKKKDRRRRSRRRKMGSRGGSNEERERERTEE</sequence>
<feature type="compositionally biased region" description="Pro residues" evidence="1">
    <location>
        <begin position="68"/>
        <end position="77"/>
    </location>
</feature>
<feature type="compositionally biased region" description="Basic and acidic residues" evidence="1">
    <location>
        <begin position="110"/>
        <end position="121"/>
    </location>
</feature>